<evidence type="ECO:0000313" key="2">
    <source>
        <dbReference type="Proteomes" id="UP000324222"/>
    </source>
</evidence>
<dbReference type="AlphaFoldDB" id="A0A5B7D9P2"/>
<comment type="caution">
    <text evidence="1">The sequence shown here is derived from an EMBL/GenBank/DDBJ whole genome shotgun (WGS) entry which is preliminary data.</text>
</comment>
<dbReference type="Proteomes" id="UP000324222">
    <property type="component" value="Unassembled WGS sequence"/>
</dbReference>
<sequence length="76" mass="8705">MVIRNRVLNSIWCSISHVTGPAMIETSGGDRHLRVERSAVQTKINKSAKWQLDTWPIHNLSVLIDRYSTARCEWNG</sequence>
<reference evidence="1 2" key="1">
    <citation type="submission" date="2019-05" db="EMBL/GenBank/DDBJ databases">
        <title>Another draft genome of Portunus trituberculatus and its Hox gene families provides insights of decapod evolution.</title>
        <authorList>
            <person name="Jeong J.-H."/>
            <person name="Song I."/>
            <person name="Kim S."/>
            <person name="Choi T."/>
            <person name="Kim D."/>
            <person name="Ryu S."/>
            <person name="Kim W."/>
        </authorList>
    </citation>
    <scope>NUCLEOTIDE SEQUENCE [LARGE SCALE GENOMIC DNA]</scope>
    <source>
        <tissue evidence="1">Muscle</tissue>
    </source>
</reference>
<evidence type="ECO:0000313" key="1">
    <source>
        <dbReference type="EMBL" id="MPC17866.1"/>
    </source>
</evidence>
<proteinExistence type="predicted"/>
<gene>
    <name evidence="1" type="ORF">E2C01_010732</name>
</gene>
<name>A0A5B7D9P2_PORTR</name>
<accession>A0A5B7D9P2</accession>
<protein>
    <submittedName>
        <fullName evidence="1">Uncharacterized protein</fullName>
    </submittedName>
</protein>
<organism evidence="1 2">
    <name type="scientific">Portunus trituberculatus</name>
    <name type="common">Swimming crab</name>
    <name type="synonym">Neptunus trituberculatus</name>
    <dbReference type="NCBI Taxonomy" id="210409"/>
    <lineage>
        <taxon>Eukaryota</taxon>
        <taxon>Metazoa</taxon>
        <taxon>Ecdysozoa</taxon>
        <taxon>Arthropoda</taxon>
        <taxon>Crustacea</taxon>
        <taxon>Multicrustacea</taxon>
        <taxon>Malacostraca</taxon>
        <taxon>Eumalacostraca</taxon>
        <taxon>Eucarida</taxon>
        <taxon>Decapoda</taxon>
        <taxon>Pleocyemata</taxon>
        <taxon>Brachyura</taxon>
        <taxon>Eubrachyura</taxon>
        <taxon>Portunoidea</taxon>
        <taxon>Portunidae</taxon>
        <taxon>Portuninae</taxon>
        <taxon>Portunus</taxon>
    </lineage>
</organism>
<keyword evidence="2" id="KW-1185">Reference proteome</keyword>
<dbReference type="EMBL" id="VSRR010000627">
    <property type="protein sequence ID" value="MPC17866.1"/>
    <property type="molecule type" value="Genomic_DNA"/>
</dbReference>